<dbReference type="GO" id="GO:0016705">
    <property type="term" value="F:oxidoreductase activity, acting on paired donors, with incorporation or reduction of molecular oxygen"/>
    <property type="evidence" value="ECO:0007669"/>
    <property type="project" value="InterPro"/>
</dbReference>
<comment type="similarity">
    <text evidence="2">Belongs to the cytochrome P450 family.</text>
</comment>
<evidence type="ECO:0000313" key="7">
    <source>
        <dbReference type="Proteomes" id="UP000729357"/>
    </source>
</evidence>
<gene>
    <name evidence="6" type="ORF">KCU98_g2205</name>
</gene>
<dbReference type="GO" id="GO:0020037">
    <property type="term" value="F:heme binding"/>
    <property type="evidence" value="ECO:0007669"/>
    <property type="project" value="InterPro"/>
</dbReference>
<dbReference type="InterPro" id="IPR036396">
    <property type="entry name" value="Cyt_P450_sf"/>
</dbReference>
<dbReference type="InterPro" id="IPR002403">
    <property type="entry name" value="Cyt_P450_E_grp-IV"/>
</dbReference>
<dbReference type="InterPro" id="IPR050121">
    <property type="entry name" value="Cytochrome_P450_monoxygenase"/>
</dbReference>
<organism evidence="6 7">
    <name type="scientific">Aureobasidium melanogenum</name>
    <name type="common">Aureobasidium pullulans var. melanogenum</name>
    <dbReference type="NCBI Taxonomy" id="46634"/>
    <lineage>
        <taxon>Eukaryota</taxon>
        <taxon>Fungi</taxon>
        <taxon>Dikarya</taxon>
        <taxon>Ascomycota</taxon>
        <taxon>Pezizomycotina</taxon>
        <taxon>Dothideomycetes</taxon>
        <taxon>Dothideomycetidae</taxon>
        <taxon>Dothideales</taxon>
        <taxon>Saccotheciaceae</taxon>
        <taxon>Aureobasidium</taxon>
    </lineage>
</organism>
<keyword evidence="5" id="KW-0349">Heme</keyword>
<keyword evidence="4 5" id="KW-0408">Iron</keyword>
<dbReference type="AlphaFoldDB" id="A0A9P8G0R8"/>
<dbReference type="PRINTS" id="PR00465">
    <property type="entry name" value="EP450IV"/>
</dbReference>
<dbReference type="PANTHER" id="PTHR24305">
    <property type="entry name" value="CYTOCHROME P450"/>
    <property type="match status" value="1"/>
</dbReference>
<feature type="binding site" description="axial binding residue" evidence="5">
    <location>
        <position position="120"/>
    </location>
    <ligand>
        <name>heme</name>
        <dbReference type="ChEBI" id="CHEBI:30413"/>
    </ligand>
    <ligandPart>
        <name>Fe</name>
        <dbReference type="ChEBI" id="CHEBI:18248"/>
    </ligandPart>
</feature>
<dbReference type="PANTHER" id="PTHR24305:SF166">
    <property type="entry name" value="CYTOCHROME P450 12A4, MITOCHONDRIAL-RELATED"/>
    <property type="match status" value="1"/>
</dbReference>
<name>A0A9P8G0R8_AURME</name>
<feature type="non-terminal residue" evidence="6">
    <location>
        <position position="177"/>
    </location>
</feature>
<evidence type="ECO:0000256" key="1">
    <source>
        <dbReference type="ARBA" id="ARBA00001971"/>
    </source>
</evidence>
<feature type="non-terminal residue" evidence="6">
    <location>
        <position position="1"/>
    </location>
</feature>
<dbReference type="Gene3D" id="1.10.630.10">
    <property type="entry name" value="Cytochrome P450"/>
    <property type="match status" value="1"/>
</dbReference>
<comment type="cofactor">
    <cofactor evidence="1 5">
        <name>heme</name>
        <dbReference type="ChEBI" id="CHEBI:30413"/>
    </cofactor>
</comment>
<reference evidence="6" key="2">
    <citation type="submission" date="2021-08" db="EMBL/GenBank/DDBJ databases">
        <authorList>
            <person name="Gostincar C."/>
            <person name="Sun X."/>
            <person name="Song Z."/>
            <person name="Gunde-Cimerman N."/>
        </authorList>
    </citation>
    <scope>NUCLEOTIDE SEQUENCE</scope>
    <source>
        <strain evidence="6">EXF-9298</strain>
    </source>
</reference>
<proteinExistence type="inferred from homology"/>
<keyword evidence="7" id="KW-1185">Reference proteome</keyword>
<dbReference type="GO" id="GO:0004497">
    <property type="term" value="F:monooxygenase activity"/>
    <property type="evidence" value="ECO:0007669"/>
    <property type="project" value="InterPro"/>
</dbReference>
<accession>A0A9P8G0R8</accession>
<dbReference type="Pfam" id="PF00067">
    <property type="entry name" value="p450"/>
    <property type="match status" value="1"/>
</dbReference>
<dbReference type="EMBL" id="JAHFXS010000111">
    <property type="protein sequence ID" value="KAG9988993.1"/>
    <property type="molecule type" value="Genomic_DNA"/>
</dbReference>
<evidence type="ECO:0000256" key="5">
    <source>
        <dbReference type="PIRSR" id="PIRSR602403-1"/>
    </source>
</evidence>
<dbReference type="InterPro" id="IPR001128">
    <property type="entry name" value="Cyt_P450"/>
</dbReference>
<dbReference type="SUPFAM" id="SSF48264">
    <property type="entry name" value="Cytochrome P450"/>
    <property type="match status" value="1"/>
</dbReference>
<evidence type="ECO:0000256" key="4">
    <source>
        <dbReference type="ARBA" id="ARBA00023004"/>
    </source>
</evidence>
<reference evidence="6" key="1">
    <citation type="journal article" date="2021" name="J Fungi (Basel)">
        <title>Virulence traits and population genomics of the black yeast Aureobasidium melanogenum.</title>
        <authorList>
            <person name="Cernosa A."/>
            <person name="Sun X."/>
            <person name="Gostincar C."/>
            <person name="Fang C."/>
            <person name="Gunde-Cimerman N."/>
            <person name="Song Z."/>
        </authorList>
    </citation>
    <scope>NUCLEOTIDE SEQUENCE</scope>
    <source>
        <strain evidence="6">EXF-9298</strain>
    </source>
</reference>
<dbReference type="Proteomes" id="UP000729357">
    <property type="component" value="Unassembled WGS sequence"/>
</dbReference>
<evidence type="ECO:0008006" key="8">
    <source>
        <dbReference type="Google" id="ProtNLM"/>
    </source>
</evidence>
<evidence type="ECO:0000313" key="6">
    <source>
        <dbReference type="EMBL" id="KAG9988993.1"/>
    </source>
</evidence>
<sequence length="177" mass="19872">LHHDIASALGDQSNRKDWSFTEGDFNKLPCLRAFINESLRLRLNTPVIWRESTTPSILLHTAIPRGGTVITVSIWAKNRSVDEWGQDATDFDPDRWLDDGIGHARSAFSSMTLGQGPFKCIGELARTQMECVLAVLFVSLIFFSAQKPEVIDSSQRMITVKVWQGLRVFAQPVERAV</sequence>
<evidence type="ECO:0000256" key="2">
    <source>
        <dbReference type="ARBA" id="ARBA00010617"/>
    </source>
</evidence>
<evidence type="ECO:0000256" key="3">
    <source>
        <dbReference type="ARBA" id="ARBA00022723"/>
    </source>
</evidence>
<keyword evidence="3 5" id="KW-0479">Metal-binding</keyword>
<dbReference type="GO" id="GO:0005506">
    <property type="term" value="F:iron ion binding"/>
    <property type="evidence" value="ECO:0007669"/>
    <property type="project" value="InterPro"/>
</dbReference>
<protein>
    <recommendedName>
        <fullName evidence="8">Cytochrome P450</fullName>
    </recommendedName>
</protein>
<comment type="caution">
    <text evidence="6">The sequence shown here is derived from an EMBL/GenBank/DDBJ whole genome shotgun (WGS) entry which is preliminary data.</text>
</comment>